<reference evidence="1" key="1">
    <citation type="submission" date="2014-09" db="EMBL/GenBank/DDBJ databases">
        <authorList>
            <person name="Magalhaes I.L.F."/>
            <person name="Oliveira U."/>
            <person name="Santos F.R."/>
            <person name="Vidigal T.H.D.A."/>
            <person name="Brescovit A.D."/>
            <person name="Santos A.J."/>
        </authorList>
    </citation>
    <scope>NUCLEOTIDE SEQUENCE</scope>
    <source>
        <tissue evidence="1">Shoot tissue taken approximately 20 cm above the soil surface</tissue>
    </source>
</reference>
<sequence length="41" mass="4750">MKHTTAQRRAKIQILMDQGNKDKTRKLISDSPLLCLLNRRG</sequence>
<organism evidence="1">
    <name type="scientific">Arundo donax</name>
    <name type="common">Giant reed</name>
    <name type="synonym">Donax arundinaceus</name>
    <dbReference type="NCBI Taxonomy" id="35708"/>
    <lineage>
        <taxon>Eukaryota</taxon>
        <taxon>Viridiplantae</taxon>
        <taxon>Streptophyta</taxon>
        <taxon>Embryophyta</taxon>
        <taxon>Tracheophyta</taxon>
        <taxon>Spermatophyta</taxon>
        <taxon>Magnoliopsida</taxon>
        <taxon>Liliopsida</taxon>
        <taxon>Poales</taxon>
        <taxon>Poaceae</taxon>
        <taxon>PACMAD clade</taxon>
        <taxon>Arundinoideae</taxon>
        <taxon>Arundineae</taxon>
        <taxon>Arundo</taxon>
    </lineage>
</organism>
<reference evidence="1" key="2">
    <citation type="journal article" date="2015" name="Data Brief">
        <title>Shoot transcriptome of the giant reed, Arundo donax.</title>
        <authorList>
            <person name="Barrero R.A."/>
            <person name="Guerrero F.D."/>
            <person name="Moolhuijzen P."/>
            <person name="Goolsby J.A."/>
            <person name="Tidwell J."/>
            <person name="Bellgard S.E."/>
            <person name="Bellgard M.I."/>
        </authorList>
    </citation>
    <scope>NUCLEOTIDE SEQUENCE</scope>
    <source>
        <tissue evidence="1">Shoot tissue taken approximately 20 cm above the soil surface</tissue>
    </source>
</reference>
<evidence type="ECO:0000313" key="1">
    <source>
        <dbReference type="EMBL" id="JAD70753.1"/>
    </source>
</evidence>
<dbReference type="EMBL" id="GBRH01227142">
    <property type="protein sequence ID" value="JAD70753.1"/>
    <property type="molecule type" value="Transcribed_RNA"/>
</dbReference>
<proteinExistence type="predicted"/>
<accession>A0A0A9C8G6</accession>
<protein>
    <submittedName>
        <fullName evidence="1">Uncharacterized protein</fullName>
    </submittedName>
</protein>
<dbReference type="AlphaFoldDB" id="A0A0A9C8G6"/>
<name>A0A0A9C8G6_ARUDO</name>